<gene>
    <name evidence="3" type="ORF">GOOTI_090_00190</name>
</gene>
<accession>H5TKI1</accession>
<dbReference type="Pfam" id="PF08237">
    <property type="entry name" value="PE-PPE"/>
    <property type="match status" value="1"/>
</dbReference>
<dbReference type="Gene3D" id="3.40.50.1820">
    <property type="entry name" value="alpha/beta hydrolase"/>
    <property type="match status" value="1"/>
</dbReference>
<evidence type="ECO:0000313" key="3">
    <source>
        <dbReference type="EMBL" id="GAB33989.1"/>
    </source>
</evidence>
<feature type="compositionally biased region" description="Polar residues" evidence="1">
    <location>
        <begin position="239"/>
        <end position="269"/>
    </location>
</feature>
<keyword evidence="4" id="KW-1185">Reference proteome</keyword>
<feature type="compositionally biased region" description="Acidic residues" evidence="1">
    <location>
        <begin position="327"/>
        <end position="337"/>
    </location>
</feature>
<dbReference type="AlphaFoldDB" id="H5TKI1"/>
<feature type="region of interest" description="Disordered" evidence="1">
    <location>
        <begin position="239"/>
        <end position="372"/>
    </location>
</feature>
<protein>
    <recommendedName>
        <fullName evidence="2">PE-PPE domain-containing protein</fullName>
    </recommendedName>
</protein>
<dbReference type="Proteomes" id="UP000005038">
    <property type="component" value="Unassembled WGS sequence"/>
</dbReference>
<dbReference type="OrthoDB" id="4371169at2"/>
<dbReference type="STRING" id="1108044.GOOTI_090_00190"/>
<dbReference type="EMBL" id="BAFB01000090">
    <property type="protein sequence ID" value="GAB33989.1"/>
    <property type="molecule type" value="Genomic_DNA"/>
</dbReference>
<dbReference type="InterPro" id="IPR013228">
    <property type="entry name" value="PE-PPE_C"/>
</dbReference>
<dbReference type="SUPFAM" id="SSF53474">
    <property type="entry name" value="alpha/beta-Hydrolases"/>
    <property type="match status" value="1"/>
</dbReference>
<feature type="compositionally biased region" description="Basic and acidic residues" evidence="1">
    <location>
        <begin position="359"/>
        <end position="372"/>
    </location>
</feature>
<name>H5TKI1_GORO1</name>
<sequence>MAQAATVLTVSGNTTLAPQPMETELRGVMCQPPNVCKKVEYASGGSGEQVYTSGYTALKQALSETSGDVVIMAYSQGAVIGTRWLINDASTAPQSPDSLYVVLLGNQSQSLNGWSTISGGVKTPNDGKYKVVDVCRQYDPLCDYPNVAGLPAIMNALAGYTQLHGNYTNVDVNDPNNWVRTVGNTTYVLVPTEQLPMFSWMRRIGLSAVADQLDAQWKPVIESSYERAGYTRLGDQSVLPLNSGHNGDSSATSASKSTPGANTLATTRSAGADVTRASVSIPTTTPSAEMPVEPTSTTPSTMRKPIASGDSSFAREAPTEPAGETEGTGELEPEPAEGELTASGDTSETPTVAQSSSLDHARATHCCEESAP</sequence>
<proteinExistence type="predicted"/>
<reference evidence="3" key="1">
    <citation type="submission" date="2012-02" db="EMBL/GenBank/DDBJ databases">
        <title>Whole genome shotgun sequence of Gordonia otitidis NBRC 100426.</title>
        <authorList>
            <person name="Yoshida I."/>
            <person name="Hosoyama A."/>
            <person name="Tsuchikane K."/>
            <person name="Katsumata H."/>
            <person name="Yamazaki S."/>
            <person name="Fujita N."/>
        </authorList>
    </citation>
    <scope>NUCLEOTIDE SEQUENCE [LARGE SCALE GENOMIC DNA]</scope>
    <source>
        <strain evidence="3">NBRC 100426</strain>
    </source>
</reference>
<dbReference type="RefSeq" id="WP_007238230.1">
    <property type="nucleotide sequence ID" value="NZ_BAFB01000090.1"/>
</dbReference>
<dbReference type="InterPro" id="IPR029058">
    <property type="entry name" value="AB_hydrolase_fold"/>
</dbReference>
<evidence type="ECO:0000259" key="2">
    <source>
        <dbReference type="Pfam" id="PF08237"/>
    </source>
</evidence>
<feature type="domain" description="PE-PPE" evidence="2">
    <location>
        <begin position="49"/>
        <end position="225"/>
    </location>
</feature>
<evidence type="ECO:0000256" key="1">
    <source>
        <dbReference type="SAM" id="MobiDB-lite"/>
    </source>
</evidence>
<organism evidence="3 4">
    <name type="scientific">Gordonia otitidis (strain DSM 44809 / CCUG 52243 / JCM 12355 / NBRC 100426 / IFM 10032)</name>
    <dbReference type="NCBI Taxonomy" id="1108044"/>
    <lineage>
        <taxon>Bacteria</taxon>
        <taxon>Bacillati</taxon>
        <taxon>Actinomycetota</taxon>
        <taxon>Actinomycetes</taxon>
        <taxon>Mycobacteriales</taxon>
        <taxon>Gordoniaceae</taxon>
        <taxon>Gordonia</taxon>
    </lineage>
</organism>
<feature type="compositionally biased region" description="Polar residues" evidence="1">
    <location>
        <begin position="277"/>
        <end position="287"/>
    </location>
</feature>
<comment type="caution">
    <text evidence="3">The sequence shown here is derived from an EMBL/GenBank/DDBJ whole genome shotgun (WGS) entry which is preliminary data.</text>
</comment>
<evidence type="ECO:0000313" key="4">
    <source>
        <dbReference type="Proteomes" id="UP000005038"/>
    </source>
</evidence>
<feature type="compositionally biased region" description="Polar residues" evidence="1">
    <location>
        <begin position="343"/>
        <end position="358"/>
    </location>
</feature>